<feature type="transmembrane region" description="Helical" evidence="8">
    <location>
        <begin position="784"/>
        <end position="802"/>
    </location>
</feature>
<keyword evidence="3" id="KW-0547">Nucleotide-binding</keyword>
<keyword evidence="12" id="KW-1185">Reference proteome</keyword>
<evidence type="ECO:0000256" key="5">
    <source>
        <dbReference type="ARBA" id="ARBA00022989"/>
    </source>
</evidence>
<dbReference type="SUPFAM" id="SSF52540">
    <property type="entry name" value="P-loop containing nucleoside triphosphate hydrolases"/>
    <property type="match status" value="2"/>
</dbReference>
<accession>A0A917ILB1</accession>
<evidence type="ECO:0000256" key="3">
    <source>
        <dbReference type="ARBA" id="ARBA00022741"/>
    </source>
</evidence>
<proteinExistence type="predicted"/>
<dbReference type="InterPro" id="IPR014223">
    <property type="entry name" value="ABC_CydC/D"/>
</dbReference>
<dbReference type="SMART" id="SM00382">
    <property type="entry name" value="AAA"/>
    <property type="match status" value="2"/>
</dbReference>
<evidence type="ECO:0000313" key="12">
    <source>
        <dbReference type="Proteomes" id="UP000600171"/>
    </source>
</evidence>
<evidence type="ECO:0000259" key="9">
    <source>
        <dbReference type="PROSITE" id="PS50893"/>
    </source>
</evidence>
<dbReference type="InterPro" id="IPR027417">
    <property type="entry name" value="P-loop_NTPase"/>
</dbReference>
<dbReference type="Pfam" id="PF00664">
    <property type="entry name" value="ABC_membrane"/>
    <property type="match status" value="2"/>
</dbReference>
<dbReference type="Pfam" id="PF00005">
    <property type="entry name" value="ABC_tran"/>
    <property type="match status" value="2"/>
</dbReference>
<evidence type="ECO:0000313" key="11">
    <source>
        <dbReference type="EMBL" id="GGH56686.1"/>
    </source>
</evidence>
<dbReference type="AlphaFoldDB" id="A0A917ILB1"/>
<dbReference type="EMBL" id="BMDC01000001">
    <property type="protein sequence ID" value="GGH56686.1"/>
    <property type="molecule type" value="Genomic_DNA"/>
</dbReference>
<dbReference type="Gene3D" id="1.20.1560.10">
    <property type="entry name" value="ABC transporter type 1, transmembrane domain"/>
    <property type="match status" value="2"/>
</dbReference>
<gene>
    <name evidence="11" type="ORF">GCM10007359_01040</name>
</gene>
<dbReference type="InterPro" id="IPR003439">
    <property type="entry name" value="ABC_transporter-like_ATP-bd"/>
</dbReference>
<sequence>MLLFASVVGTALTYMARMTFLALHENQVFASEYQQRLAIFAGNTQAQVSGIWLSTLGREPSVMLLLGMGLLAALLRAASDWALNYFAARAATGAKSTIRARLIDRVLATGGVDTPDGTGATAVLLSRGLDALDNYYTKTLTAAVSSVVVPVILLVYIGFHDWVSALVILVTLPLIPLFMVLIGKTTQSDTARSQQELLRLSDHIVELVKGLPVLIGLGRARAQSRALAQLGERYRTTTMVTLRSAFMSSFWLELLTTISIAVVAVLIGVRLVHGQMGLDVALLALLLAPECFQPLRNVGSAFHQSQDGVQALRTAQQIIDQPLPETTVNPDGQDLIAQKISVSYPGRGEVLNQVDFRIKRGSTTAITGASGCGKSTLLGVMSGSITNGLVPTGSTEPMRVTGQVTGTGETVWVSQSPAFIASSVINEVALFGFPAEVEFEEDLDAVLALLDESGPMSLSRRGREKYLGYLRMVGLADFADLAPESLSAGQMRRLAIARTLARVDALEKVGRQVTVLVDEPTAHLDSRAAERVNASLAALAATGATLLIVTHDLSLTERTDYVLSATMQREGFAARWKLTTGGGRGWNLEELRQTVAEEAPAPGGQEAPKLPQRRPEKQPKRSVLKTLRDVSALTGITASQAVAPVLLSTLAASFAISLTALSGWLIVRAAEQPAMMYLLVAVVGVRFFGLGRASLRYLERLKTHDLVLRAANTLRVRAWDSAGRTVLSIRSLLRGDKILDRLVGDIDELRDALPRVVLPVATHLAVMVLALVVTGFALPQALPVVAVATLIVTLLVPALVLYTDSTADSAARESTAEMLRLGVSSVDAARDLQANGLNDLVSNAFAEKDRRNVDSTLDSSRAQGFGQGLTSLTWWLATLATIGISWSSVREGAVTAPSAAIVVLMCTALFETTGAHIEAVRGWPAFAQLVARMRPLLEVNSRIAVSDDEDERVLAQRAELGSPITLDLSGVSTRWPGMKAPVFEDLTARAESGAWLGITGPSGSGKTTALATLLGFLPAETGSISVNGRQLSQQQLRGYAAWCPQSAYIFESSIANNLALAAPGEKRPSDQEMLDVLDRVGLGQFVRSLPEGLQTQVGAGGSYVSGGQRQRIAIARTLLTDSPLLLMDEPTAHLDTESARALIAEVARGTKVSRETLGEVAKDSKLKVPPAVILVSHRPEDIEACDEVVKL</sequence>
<feature type="region of interest" description="Disordered" evidence="7">
    <location>
        <begin position="598"/>
        <end position="621"/>
    </location>
</feature>
<evidence type="ECO:0000256" key="6">
    <source>
        <dbReference type="ARBA" id="ARBA00023136"/>
    </source>
</evidence>
<dbReference type="GO" id="GO:0045454">
    <property type="term" value="P:cell redox homeostasis"/>
    <property type="evidence" value="ECO:0007669"/>
    <property type="project" value="InterPro"/>
</dbReference>
<dbReference type="InterPro" id="IPR011527">
    <property type="entry name" value="ABC1_TM_dom"/>
</dbReference>
<keyword evidence="6 8" id="KW-0472">Membrane</keyword>
<feature type="domain" description="ABC transmembrane type-1" evidence="10">
    <location>
        <begin position="1"/>
        <end position="307"/>
    </location>
</feature>
<dbReference type="InterPro" id="IPR003593">
    <property type="entry name" value="AAA+_ATPase"/>
</dbReference>
<keyword evidence="4" id="KW-0067">ATP-binding</keyword>
<dbReference type="InterPro" id="IPR017871">
    <property type="entry name" value="ABC_transporter-like_CS"/>
</dbReference>
<dbReference type="SUPFAM" id="SSF90123">
    <property type="entry name" value="ABC transporter transmembrane region"/>
    <property type="match status" value="2"/>
</dbReference>
<dbReference type="Proteomes" id="UP000600171">
    <property type="component" value="Unassembled WGS sequence"/>
</dbReference>
<reference evidence="11 12" key="1">
    <citation type="journal article" date="2014" name="Int. J. Syst. Evol. Microbiol.">
        <title>Complete genome sequence of Corynebacterium casei LMG S-19264T (=DSM 44701T), isolated from a smear-ripened cheese.</title>
        <authorList>
            <consortium name="US DOE Joint Genome Institute (JGI-PGF)"/>
            <person name="Walter F."/>
            <person name="Albersmeier A."/>
            <person name="Kalinowski J."/>
            <person name="Ruckert C."/>
        </authorList>
    </citation>
    <scope>NUCLEOTIDE SEQUENCE [LARGE SCALE GENOMIC DNA]</scope>
    <source>
        <strain evidence="11 12">CCM 8669</strain>
    </source>
</reference>
<dbReference type="GO" id="GO:0140359">
    <property type="term" value="F:ABC-type transporter activity"/>
    <property type="evidence" value="ECO:0007669"/>
    <property type="project" value="InterPro"/>
</dbReference>
<dbReference type="CDD" id="cd18584">
    <property type="entry name" value="ABC_6TM_AarD_CydD"/>
    <property type="match status" value="1"/>
</dbReference>
<organism evidence="11 12">
    <name type="scientific">Rothia aerolata</name>
    <dbReference type="NCBI Taxonomy" id="1812262"/>
    <lineage>
        <taxon>Bacteria</taxon>
        <taxon>Bacillati</taxon>
        <taxon>Actinomycetota</taxon>
        <taxon>Actinomycetes</taxon>
        <taxon>Micrococcales</taxon>
        <taxon>Micrococcaceae</taxon>
        <taxon>Rothia</taxon>
    </lineage>
</organism>
<protein>
    <submittedName>
        <fullName evidence="11">ABC transporter</fullName>
    </submittedName>
</protein>
<evidence type="ECO:0000256" key="2">
    <source>
        <dbReference type="ARBA" id="ARBA00022692"/>
    </source>
</evidence>
<feature type="domain" description="ABC transmembrane type-1" evidence="10">
    <location>
        <begin position="645"/>
        <end position="911"/>
    </location>
</feature>
<dbReference type="PANTHER" id="PTHR24221">
    <property type="entry name" value="ATP-BINDING CASSETTE SUB-FAMILY B"/>
    <property type="match status" value="1"/>
</dbReference>
<dbReference type="GO" id="GO:0005886">
    <property type="term" value="C:plasma membrane"/>
    <property type="evidence" value="ECO:0007669"/>
    <property type="project" value="UniProtKB-SubCell"/>
</dbReference>
<dbReference type="GO" id="GO:0016887">
    <property type="term" value="F:ATP hydrolysis activity"/>
    <property type="evidence" value="ECO:0007669"/>
    <property type="project" value="InterPro"/>
</dbReference>
<feature type="transmembrane region" description="Helical" evidence="8">
    <location>
        <begin position="162"/>
        <end position="182"/>
    </location>
</feature>
<dbReference type="GO" id="GO:0034040">
    <property type="term" value="F:ATPase-coupled lipid transmembrane transporter activity"/>
    <property type="evidence" value="ECO:0007669"/>
    <property type="project" value="TreeGrafter"/>
</dbReference>
<name>A0A917ILB1_9MICC</name>
<evidence type="ECO:0000256" key="7">
    <source>
        <dbReference type="SAM" id="MobiDB-lite"/>
    </source>
</evidence>
<feature type="transmembrane region" description="Helical" evidence="8">
    <location>
        <begin position="250"/>
        <end position="269"/>
    </location>
</feature>
<dbReference type="InterPro" id="IPR039421">
    <property type="entry name" value="Type_1_exporter"/>
</dbReference>
<dbReference type="InterPro" id="IPR036640">
    <property type="entry name" value="ABC1_TM_sf"/>
</dbReference>
<dbReference type="NCBIfam" id="TIGR02868">
    <property type="entry name" value="CydC"/>
    <property type="match status" value="1"/>
</dbReference>
<feature type="compositionally biased region" description="Low complexity" evidence="7">
    <location>
        <begin position="598"/>
        <end position="608"/>
    </location>
</feature>
<feature type="transmembrane region" description="Helical" evidence="8">
    <location>
        <begin position="756"/>
        <end position="778"/>
    </location>
</feature>
<feature type="transmembrane region" description="Helical" evidence="8">
    <location>
        <begin position="135"/>
        <end position="156"/>
    </location>
</feature>
<evidence type="ECO:0000259" key="10">
    <source>
        <dbReference type="PROSITE" id="PS50929"/>
    </source>
</evidence>
<feature type="domain" description="ABC transporter" evidence="9">
    <location>
        <begin position="335"/>
        <end position="592"/>
    </location>
</feature>
<feature type="transmembrane region" description="Helical" evidence="8">
    <location>
        <begin position="62"/>
        <end position="79"/>
    </location>
</feature>
<evidence type="ECO:0000256" key="1">
    <source>
        <dbReference type="ARBA" id="ARBA00004651"/>
    </source>
</evidence>
<feature type="transmembrane region" description="Helical" evidence="8">
    <location>
        <begin position="645"/>
        <end position="667"/>
    </location>
</feature>
<keyword evidence="2 8" id="KW-0812">Transmembrane</keyword>
<dbReference type="PROSITE" id="PS50893">
    <property type="entry name" value="ABC_TRANSPORTER_2"/>
    <property type="match status" value="2"/>
</dbReference>
<comment type="subcellular location">
    <subcellularLocation>
        <location evidence="1">Cell membrane</location>
        <topology evidence="1">Multi-pass membrane protein</topology>
    </subcellularLocation>
</comment>
<evidence type="ECO:0000256" key="4">
    <source>
        <dbReference type="ARBA" id="ARBA00022840"/>
    </source>
</evidence>
<dbReference type="GO" id="GO:0034775">
    <property type="term" value="P:glutathione transmembrane transport"/>
    <property type="evidence" value="ECO:0007669"/>
    <property type="project" value="InterPro"/>
</dbReference>
<dbReference type="Gene3D" id="3.40.50.300">
    <property type="entry name" value="P-loop containing nucleotide triphosphate hydrolases"/>
    <property type="match status" value="2"/>
</dbReference>
<dbReference type="GO" id="GO:0005524">
    <property type="term" value="F:ATP binding"/>
    <property type="evidence" value="ECO:0007669"/>
    <property type="project" value="UniProtKB-KW"/>
</dbReference>
<comment type="caution">
    <text evidence="11">The sequence shown here is derived from an EMBL/GenBank/DDBJ whole genome shotgun (WGS) entry which is preliminary data.</text>
</comment>
<dbReference type="PANTHER" id="PTHR24221:SF653">
    <property type="entry name" value="TRANSPORT ATP-BINDING PROTEIN CYDC"/>
    <property type="match status" value="1"/>
</dbReference>
<keyword evidence="5 8" id="KW-1133">Transmembrane helix</keyword>
<feature type="domain" description="ABC transporter" evidence="9">
    <location>
        <begin position="966"/>
        <end position="1188"/>
    </location>
</feature>
<evidence type="ECO:0000256" key="8">
    <source>
        <dbReference type="SAM" id="Phobius"/>
    </source>
</evidence>
<dbReference type="PROSITE" id="PS00211">
    <property type="entry name" value="ABC_TRANSPORTER_1"/>
    <property type="match status" value="2"/>
</dbReference>
<dbReference type="PROSITE" id="PS50929">
    <property type="entry name" value="ABC_TM1F"/>
    <property type="match status" value="2"/>
</dbReference>